<dbReference type="InterPro" id="IPR028098">
    <property type="entry name" value="Glyco_trans_4-like_N"/>
</dbReference>
<keyword evidence="3" id="KW-0808">Transferase</keyword>
<dbReference type="GO" id="GO:0016757">
    <property type="term" value="F:glycosyltransferase activity"/>
    <property type="evidence" value="ECO:0007669"/>
    <property type="project" value="UniProtKB-KW"/>
</dbReference>
<dbReference type="PANTHER" id="PTHR12526">
    <property type="entry name" value="GLYCOSYLTRANSFERASE"/>
    <property type="match status" value="1"/>
</dbReference>
<dbReference type="SUPFAM" id="SSF53756">
    <property type="entry name" value="UDP-Glycosyltransferase/glycogen phosphorylase"/>
    <property type="match status" value="1"/>
</dbReference>
<evidence type="ECO:0000259" key="1">
    <source>
        <dbReference type="Pfam" id="PF00534"/>
    </source>
</evidence>
<accession>A0AA97AMA2</accession>
<dbReference type="EMBL" id="CP130144">
    <property type="protein sequence ID" value="WNZ44002.1"/>
    <property type="molecule type" value="Genomic_DNA"/>
</dbReference>
<gene>
    <name evidence="3" type="ORF">Q2T42_19400</name>
</gene>
<dbReference type="EC" id="2.4.-.-" evidence="3"/>
<reference evidence="3" key="1">
    <citation type="journal article" date="2023" name="Plants (Basel)">
        <title>Genomic Analysis of Leptolyngbya boryana CZ1 Reveals Efficient Carbon Fixation Modules.</title>
        <authorList>
            <person name="Bai X."/>
            <person name="Wang H."/>
            <person name="Cheng W."/>
            <person name="Wang J."/>
            <person name="Ma M."/>
            <person name="Hu H."/>
            <person name="Song Z."/>
            <person name="Ma H."/>
            <person name="Fan Y."/>
            <person name="Du C."/>
            <person name="Xu J."/>
        </authorList>
    </citation>
    <scope>NUCLEOTIDE SEQUENCE</scope>
    <source>
        <strain evidence="3">CZ1</strain>
    </source>
</reference>
<protein>
    <submittedName>
        <fullName evidence="3">Glycosyltransferase family 4 protein</fullName>
        <ecNumber evidence="3">2.4.-.-</ecNumber>
    </submittedName>
</protein>
<feature type="domain" description="Glycosyltransferase subfamily 4-like N-terminal" evidence="2">
    <location>
        <begin position="13"/>
        <end position="180"/>
    </location>
</feature>
<dbReference type="Pfam" id="PF00534">
    <property type="entry name" value="Glycos_transf_1"/>
    <property type="match status" value="1"/>
</dbReference>
<dbReference type="AlphaFoldDB" id="A0AA97AMA2"/>
<dbReference type="Gene3D" id="3.40.50.2000">
    <property type="entry name" value="Glycogen Phosphorylase B"/>
    <property type="match status" value="2"/>
</dbReference>
<keyword evidence="3" id="KW-0328">Glycosyltransferase</keyword>
<reference evidence="3" key="2">
    <citation type="submission" date="2023-07" db="EMBL/GenBank/DDBJ databases">
        <authorList>
            <person name="Bai X.-H."/>
            <person name="Wang H.-H."/>
            <person name="Wang J."/>
            <person name="Ma M.-Y."/>
            <person name="Hu H.-H."/>
            <person name="Song Z.-L."/>
            <person name="Ma H.-G."/>
            <person name="Fan Y."/>
            <person name="Du C.-Y."/>
            <person name="Xu J.-C."/>
        </authorList>
    </citation>
    <scope>NUCLEOTIDE SEQUENCE</scope>
    <source>
        <strain evidence="3">CZ1</strain>
    </source>
</reference>
<organism evidence="3">
    <name type="scientific">Leptolyngbya boryana CZ1</name>
    <dbReference type="NCBI Taxonomy" id="3060204"/>
    <lineage>
        <taxon>Bacteria</taxon>
        <taxon>Bacillati</taxon>
        <taxon>Cyanobacteriota</taxon>
        <taxon>Cyanophyceae</taxon>
        <taxon>Leptolyngbyales</taxon>
        <taxon>Leptolyngbyaceae</taxon>
        <taxon>Leptolyngbya group</taxon>
        <taxon>Leptolyngbya</taxon>
    </lineage>
</organism>
<dbReference type="RefSeq" id="WP_316426186.1">
    <property type="nucleotide sequence ID" value="NZ_CP130144.1"/>
</dbReference>
<evidence type="ECO:0000313" key="3">
    <source>
        <dbReference type="EMBL" id="WNZ44002.1"/>
    </source>
</evidence>
<dbReference type="PANTHER" id="PTHR12526:SF630">
    <property type="entry name" value="GLYCOSYLTRANSFERASE"/>
    <property type="match status" value="1"/>
</dbReference>
<evidence type="ECO:0000259" key="2">
    <source>
        <dbReference type="Pfam" id="PF13439"/>
    </source>
</evidence>
<proteinExistence type="predicted"/>
<name>A0AA97AMA2_LEPBY</name>
<dbReference type="Pfam" id="PF13439">
    <property type="entry name" value="Glyco_transf_4"/>
    <property type="match status" value="1"/>
</dbReference>
<sequence length="401" mass="44918">MKLLILTPSVKRGGVEEYALTIATNAVQAGWDVHIAFPQTPALSGLIQALESQGACYHRLDIYDTKVYAIRVLDYWANFFKTLFLLLKLKPDAVHFALPDVSACFSSIVACGLLKIPTVVVFQLVAERIPIPQLKLKLYAWARSRRQQWVGVSEQNCTLVRAWFQTAPHEVRCIYNGAKTSVSHRTTADLTQLRQRIRVELGLAEDAQIALTVGRLADQKGYDVLIPAIRTISQTFPNVKFVWVGEGERRQALLEQLRQYQVADRVLFLGYRSDVPDLLHASDLFVFPTRFEGQPFALIEAMAQGLPIVTTNVSGIPEMIQNKVHGLLVPPNDSEQLQVALQWALSHPSEMQSMAQNAKVRSQNFSEERMLKDTLGLLAQLCDRNALKKPSDTSSFSSSQM</sequence>
<dbReference type="CDD" id="cd03801">
    <property type="entry name" value="GT4_PimA-like"/>
    <property type="match status" value="1"/>
</dbReference>
<dbReference type="InterPro" id="IPR001296">
    <property type="entry name" value="Glyco_trans_1"/>
</dbReference>
<feature type="domain" description="Glycosyl transferase family 1" evidence="1">
    <location>
        <begin position="195"/>
        <end position="359"/>
    </location>
</feature>